<sequence>MATVKIDGASVDIADPCALYQALYAVKLKRIAGDAIEEGEIASPVTRRRMRYATVSLADLDAELGRLAAACDAKSGKRRRGAASFHF</sequence>
<dbReference type="RefSeq" id="WP_252916807.1">
    <property type="nucleotide sequence ID" value="NZ_JAAAML010000003.1"/>
</dbReference>
<protein>
    <recommendedName>
        <fullName evidence="3">Phage tail protein</fullName>
    </recommendedName>
</protein>
<proteinExistence type="predicted"/>
<evidence type="ECO:0008006" key="3">
    <source>
        <dbReference type="Google" id="ProtNLM"/>
    </source>
</evidence>
<organism evidence="1 2">
    <name type="scientific">Hoeflea alexandrii</name>
    <dbReference type="NCBI Taxonomy" id="288436"/>
    <lineage>
        <taxon>Bacteria</taxon>
        <taxon>Pseudomonadati</taxon>
        <taxon>Pseudomonadota</taxon>
        <taxon>Alphaproteobacteria</taxon>
        <taxon>Hyphomicrobiales</taxon>
        <taxon>Rhizobiaceae</taxon>
        <taxon>Hoeflea</taxon>
    </lineage>
</organism>
<dbReference type="EMBL" id="JAAAML010000003">
    <property type="protein sequence ID" value="MCO6410090.1"/>
    <property type="molecule type" value="Genomic_DNA"/>
</dbReference>
<dbReference type="Proteomes" id="UP001320715">
    <property type="component" value="Unassembled WGS sequence"/>
</dbReference>
<accession>A0ABT1CX15</accession>
<reference evidence="1 2" key="1">
    <citation type="submission" date="2020-01" db="EMBL/GenBank/DDBJ databases">
        <title>Genomes of bacteria type strains.</title>
        <authorList>
            <person name="Chen J."/>
            <person name="Zhu S."/>
            <person name="Yang J."/>
        </authorList>
    </citation>
    <scope>NUCLEOTIDE SEQUENCE [LARGE SCALE GENOMIC DNA]</scope>
    <source>
        <strain evidence="1 2">DSM 16655</strain>
    </source>
</reference>
<name>A0ABT1CX15_9HYPH</name>
<keyword evidence="2" id="KW-1185">Reference proteome</keyword>
<evidence type="ECO:0000313" key="1">
    <source>
        <dbReference type="EMBL" id="MCO6410090.1"/>
    </source>
</evidence>
<comment type="caution">
    <text evidence="1">The sequence shown here is derived from an EMBL/GenBank/DDBJ whole genome shotgun (WGS) entry which is preliminary data.</text>
</comment>
<gene>
    <name evidence="1" type="ORF">GTW23_18045</name>
</gene>
<evidence type="ECO:0000313" key="2">
    <source>
        <dbReference type="Proteomes" id="UP001320715"/>
    </source>
</evidence>